<dbReference type="InterPro" id="IPR012337">
    <property type="entry name" value="RNaseH-like_sf"/>
</dbReference>
<feature type="non-terminal residue" evidence="6">
    <location>
        <position position="1"/>
    </location>
</feature>
<feature type="domain" description="Transposase IS4-like" evidence="5">
    <location>
        <begin position="10"/>
        <end position="268"/>
    </location>
</feature>
<dbReference type="Proteomes" id="UP000824239">
    <property type="component" value="Unassembled WGS sequence"/>
</dbReference>
<comment type="caution">
    <text evidence="6">The sequence shown here is derived from an EMBL/GenBank/DDBJ whole genome shotgun (WGS) entry which is preliminary data.</text>
</comment>
<organism evidence="6 7">
    <name type="scientific">Candidatus Avoscillospira avicola</name>
    <dbReference type="NCBI Taxonomy" id="2840706"/>
    <lineage>
        <taxon>Bacteria</taxon>
        <taxon>Bacillati</taxon>
        <taxon>Bacillota</taxon>
        <taxon>Clostridia</taxon>
        <taxon>Eubacteriales</taxon>
        <taxon>Oscillospiraceae</taxon>
        <taxon>Oscillospiraceae incertae sedis</taxon>
        <taxon>Candidatus Avoscillospira</taxon>
    </lineage>
</organism>
<sequence length="345" mass="40078">KTQPFQFYKGYRLFAADGSDIRVPSDPEHTSSHYPGTNGQSPYNVLHLDALYDLLQHTYQDAKLVGDRESYESGALCSMVDRSNVEKALVIADRNYESYNLMAHIQEKGWKFLIRFKDARTSGCIASGLELPCKEEFDLYLDVSLTRKQTKEVKNLLKEKNKYRYISSSSVFDFLPKTNRKHDPTRFYSLPFRIVRFKISDDTYETVATNLDAETFPPLELKKLYAMRWGIETSFRELKYTVGLLHFHAKKVEHIYHEVFARLIMYNFTELITLHVIIYKADCKYAYKANFTVAVHVCRQFFLGNVSPPNVEAVIQRHVSPIRPGRSRPRVMTGSRTISFTYRVA</sequence>
<evidence type="ECO:0000313" key="7">
    <source>
        <dbReference type="Proteomes" id="UP000824239"/>
    </source>
</evidence>
<evidence type="ECO:0000256" key="1">
    <source>
        <dbReference type="ARBA" id="ARBA00010075"/>
    </source>
</evidence>
<proteinExistence type="inferred from homology"/>
<dbReference type="SUPFAM" id="SSF53098">
    <property type="entry name" value="Ribonuclease H-like"/>
    <property type="match status" value="1"/>
</dbReference>
<protein>
    <submittedName>
        <fullName evidence="6">IS4 family transposase</fullName>
    </submittedName>
</protein>
<dbReference type="InterPro" id="IPR002559">
    <property type="entry name" value="Transposase_11"/>
</dbReference>
<evidence type="ECO:0000259" key="5">
    <source>
        <dbReference type="Pfam" id="PF01609"/>
    </source>
</evidence>
<dbReference type="Gene3D" id="3.90.350.10">
    <property type="entry name" value="Transposase Inhibitor Protein From Tn5, Chain A, domain 1"/>
    <property type="match status" value="1"/>
</dbReference>
<accession>A0A9D1AQ60</accession>
<dbReference type="EMBL" id="DVHE01000012">
    <property type="protein sequence ID" value="HIR49944.1"/>
    <property type="molecule type" value="Genomic_DNA"/>
</dbReference>
<keyword evidence="4" id="KW-0233">DNA recombination</keyword>
<dbReference type="GO" id="GO:0003677">
    <property type="term" value="F:DNA binding"/>
    <property type="evidence" value="ECO:0007669"/>
    <property type="project" value="UniProtKB-KW"/>
</dbReference>
<dbReference type="GO" id="GO:0004803">
    <property type="term" value="F:transposase activity"/>
    <property type="evidence" value="ECO:0007669"/>
    <property type="project" value="InterPro"/>
</dbReference>
<reference evidence="6" key="1">
    <citation type="submission" date="2020-10" db="EMBL/GenBank/DDBJ databases">
        <authorList>
            <person name="Gilroy R."/>
        </authorList>
    </citation>
    <scope>NUCLEOTIDE SEQUENCE</scope>
    <source>
        <strain evidence="6">ChiBcec15-4380</strain>
    </source>
</reference>
<name>A0A9D1AQ60_9FIRM</name>
<dbReference type="AlphaFoldDB" id="A0A9D1AQ60"/>
<gene>
    <name evidence="6" type="ORF">IAA53_01430</name>
</gene>
<keyword evidence="2" id="KW-0815">Transposition</keyword>
<dbReference type="PANTHER" id="PTHR33258">
    <property type="entry name" value="TRANSPOSASE INSL FOR INSERTION SEQUENCE ELEMENT IS186A-RELATED"/>
    <property type="match status" value="1"/>
</dbReference>
<reference evidence="6" key="2">
    <citation type="journal article" date="2021" name="PeerJ">
        <title>Extensive microbial diversity within the chicken gut microbiome revealed by metagenomics and culture.</title>
        <authorList>
            <person name="Gilroy R."/>
            <person name="Ravi A."/>
            <person name="Getino M."/>
            <person name="Pursley I."/>
            <person name="Horton D.L."/>
            <person name="Alikhan N.F."/>
            <person name="Baker D."/>
            <person name="Gharbi K."/>
            <person name="Hall N."/>
            <person name="Watson M."/>
            <person name="Adriaenssens E.M."/>
            <person name="Foster-Nyarko E."/>
            <person name="Jarju S."/>
            <person name="Secka A."/>
            <person name="Antonio M."/>
            <person name="Oren A."/>
            <person name="Chaudhuri R.R."/>
            <person name="La Ragione R."/>
            <person name="Hildebrand F."/>
            <person name="Pallen M.J."/>
        </authorList>
    </citation>
    <scope>NUCLEOTIDE SEQUENCE</scope>
    <source>
        <strain evidence="6">ChiBcec15-4380</strain>
    </source>
</reference>
<comment type="similarity">
    <text evidence="1">Belongs to the transposase 11 family.</text>
</comment>
<evidence type="ECO:0000256" key="2">
    <source>
        <dbReference type="ARBA" id="ARBA00022578"/>
    </source>
</evidence>
<dbReference type="NCBIfam" id="NF033592">
    <property type="entry name" value="transpos_IS4_1"/>
    <property type="match status" value="1"/>
</dbReference>
<evidence type="ECO:0000256" key="4">
    <source>
        <dbReference type="ARBA" id="ARBA00023172"/>
    </source>
</evidence>
<dbReference type="InterPro" id="IPR047952">
    <property type="entry name" value="Transpos_IS4"/>
</dbReference>
<evidence type="ECO:0000313" key="6">
    <source>
        <dbReference type="EMBL" id="HIR49944.1"/>
    </source>
</evidence>
<dbReference type="PANTHER" id="PTHR33258:SF1">
    <property type="entry name" value="TRANSPOSASE INSL FOR INSERTION SEQUENCE ELEMENT IS186A-RELATED"/>
    <property type="match status" value="1"/>
</dbReference>
<keyword evidence="3" id="KW-0238">DNA-binding</keyword>
<evidence type="ECO:0000256" key="3">
    <source>
        <dbReference type="ARBA" id="ARBA00023125"/>
    </source>
</evidence>
<dbReference type="Pfam" id="PF01609">
    <property type="entry name" value="DDE_Tnp_1"/>
    <property type="match status" value="1"/>
</dbReference>
<dbReference type="GO" id="GO:0006313">
    <property type="term" value="P:DNA transposition"/>
    <property type="evidence" value="ECO:0007669"/>
    <property type="project" value="InterPro"/>
</dbReference>